<evidence type="ECO:0000256" key="3">
    <source>
        <dbReference type="ARBA" id="ARBA00022741"/>
    </source>
</evidence>
<dbReference type="GO" id="GO:0015807">
    <property type="term" value="P:L-amino acid transport"/>
    <property type="evidence" value="ECO:0007669"/>
    <property type="project" value="TreeGrafter"/>
</dbReference>
<evidence type="ECO:0000313" key="8">
    <source>
        <dbReference type="Proteomes" id="UP000182108"/>
    </source>
</evidence>
<evidence type="ECO:0000256" key="4">
    <source>
        <dbReference type="ARBA" id="ARBA00022840"/>
    </source>
</evidence>
<evidence type="ECO:0000256" key="5">
    <source>
        <dbReference type="ARBA" id="ARBA00022970"/>
    </source>
</evidence>
<dbReference type="InterPro" id="IPR003439">
    <property type="entry name" value="ABC_transporter-like_ATP-bd"/>
</dbReference>
<dbReference type="InterPro" id="IPR017871">
    <property type="entry name" value="ABC_transporter-like_CS"/>
</dbReference>
<feature type="domain" description="ABC transporter" evidence="6">
    <location>
        <begin position="14"/>
        <end position="244"/>
    </location>
</feature>
<dbReference type="EMBL" id="CYHH01000001">
    <property type="protein sequence ID" value="CUB04723.1"/>
    <property type="molecule type" value="Genomic_DNA"/>
</dbReference>
<dbReference type="RefSeq" id="WP_055422449.1">
    <property type="nucleotide sequence ID" value="NZ_CYHH01000001.1"/>
</dbReference>
<dbReference type="InterPro" id="IPR003593">
    <property type="entry name" value="AAA+_ATPase"/>
</dbReference>
<dbReference type="PROSITE" id="PS00211">
    <property type="entry name" value="ABC_TRANSPORTER_1"/>
    <property type="match status" value="1"/>
</dbReference>
<proteinExistence type="inferred from homology"/>
<keyword evidence="4" id="KW-0067">ATP-binding</keyword>
<dbReference type="CDD" id="cd03224">
    <property type="entry name" value="ABC_TM1139_LivF_branched"/>
    <property type="match status" value="1"/>
</dbReference>
<evidence type="ECO:0000256" key="2">
    <source>
        <dbReference type="ARBA" id="ARBA00022448"/>
    </source>
</evidence>
<dbReference type="OrthoDB" id="9776369at2"/>
<dbReference type="PANTHER" id="PTHR43820">
    <property type="entry name" value="HIGH-AFFINITY BRANCHED-CHAIN AMINO ACID TRANSPORT ATP-BINDING PROTEIN LIVF"/>
    <property type="match status" value="1"/>
</dbReference>
<dbReference type="Gene3D" id="3.40.50.300">
    <property type="entry name" value="P-loop containing nucleotide triphosphate hydrolases"/>
    <property type="match status" value="1"/>
</dbReference>
<protein>
    <submittedName>
        <fullName evidence="7">ABC-type branched-chain amino acid transport system, ATPase component</fullName>
    </submittedName>
</protein>
<keyword evidence="5" id="KW-0029">Amino-acid transport</keyword>
<evidence type="ECO:0000256" key="1">
    <source>
        <dbReference type="ARBA" id="ARBA00005417"/>
    </source>
</evidence>
<reference evidence="8" key="1">
    <citation type="submission" date="2015-08" db="EMBL/GenBank/DDBJ databases">
        <authorList>
            <person name="Babu N.S."/>
            <person name="Beckwith C.J."/>
            <person name="Beseler K.G."/>
            <person name="Brison A."/>
            <person name="Carone J.V."/>
            <person name="Caskin T.P."/>
            <person name="Diamond M."/>
            <person name="Durham M.E."/>
            <person name="Foxe J.M."/>
            <person name="Go M."/>
            <person name="Henderson B.A."/>
            <person name="Jones I.B."/>
            <person name="McGettigan J.A."/>
            <person name="Micheletti S.J."/>
            <person name="Nasrallah M.E."/>
            <person name="Ortiz D."/>
            <person name="Piller C.R."/>
            <person name="Privatt S.R."/>
            <person name="Schneider S.L."/>
            <person name="Sharp S."/>
            <person name="Smith T.C."/>
            <person name="Stanton J.D."/>
            <person name="Ullery H.E."/>
            <person name="Wilson R.J."/>
            <person name="Serrano M.G."/>
            <person name="Buck G."/>
            <person name="Lee V."/>
            <person name="Wang Y."/>
            <person name="Carvalho R."/>
            <person name="Voegtly L."/>
            <person name="Shi R."/>
            <person name="Duckworth R."/>
            <person name="Johnson A."/>
            <person name="Loviza R."/>
            <person name="Walstead R."/>
            <person name="Shah Z."/>
            <person name="Kiflezghi M."/>
            <person name="Wade K."/>
            <person name="Ball S.L."/>
            <person name="Bradley K.W."/>
            <person name="Asai D.J."/>
            <person name="Bowman C.A."/>
            <person name="Russell D.A."/>
            <person name="Pope W.H."/>
            <person name="Jacobs-Sera D."/>
            <person name="Hendrix R.W."/>
            <person name="Hatfull G.F."/>
        </authorList>
    </citation>
    <scope>NUCLEOTIDE SEQUENCE [LARGE SCALE GENOMIC DNA]</scope>
    <source>
        <strain evidence="8">JCM 19170</strain>
    </source>
</reference>
<dbReference type="GO" id="GO:0015658">
    <property type="term" value="F:branched-chain amino acid transmembrane transporter activity"/>
    <property type="evidence" value="ECO:0007669"/>
    <property type="project" value="TreeGrafter"/>
</dbReference>
<dbReference type="PROSITE" id="PS50893">
    <property type="entry name" value="ABC_TRANSPORTER_2"/>
    <property type="match status" value="1"/>
</dbReference>
<keyword evidence="3" id="KW-0547">Nucleotide-binding</keyword>
<dbReference type="InterPro" id="IPR027417">
    <property type="entry name" value="P-loop_NTPase"/>
</dbReference>
<dbReference type="GO" id="GO:0005524">
    <property type="term" value="F:ATP binding"/>
    <property type="evidence" value="ECO:0007669"/>
    <property type="project" value="UniProtKB-KW"/>
</dbReference>
<dbReference type="SMART" id="SM00382">
    <property type="entry name" value="AAA"/>
    <property type="match status" value="1"/>
</dbReference>
<sequence>MNATTARDRPQPILVMHQVRGGYGDADILQGVSLAVMPQEIVVIVGPNGAGKSTAMKAVFGLVRIRSGAIVFDGEDITGWSPDRIVRRGISYVPQVDNVFREMTVHENLEMGAFLSKGDLSAAFDRIYALFPDLKAKRHALAGDLSGGQRQMVAMGRALMLEPKLLLLDEPTAGLSPKYMQQIFQICRDVRDSGVSILLVEQHAKQALAFCDRGYVLATGANRHEGSGRELLEDPEIAQMFLGG</sequence>
<evidence type="ECO:0000259" key="6">
    <source>
        <dbReference type="PROSITE" id="PS50893"/>
    </source>
</evidence>
<dbReference type="GO" id="GO:0016887">
    <property type="term" value="F:ATP hydrolysis activity"/>
    <property type="evidence" value="ECO:0007669"/>
    <property type="project" value="InterPro"/>
</dbReference>
<dbReference type="PANTHER" id="PTHR43820:SF4">
    <property type="entry name" value="HIGH-AFFINITY BRANCHED-CHAIN AMINO ACID TRANSPORT ATP-BINDING PROTEIN LIVF"/>
    <property type="match status" value="1"/>
</dbReference>
<gene>
    <name evidence="7" type="ORF">Ga0061068_10147</name>
</gene>
<evidence type="ECO:0000313" key="7">
    <source>
        <dbReference type="EMBL" id="CUB04723.1"/>
    </source>
</evidence>
<dbReference type="Pfam" id="PF00005">
    <property type="entry name" value="ABC_tran"/>
    <property type="match status" value="1"/>
</dbReference>
<name>A0A0K6INQ0_9PROT</name>
<keyword evidence="2" id="KW-0813">Transport</keyword>
<dbReference type="Proteomes" id="UP000182108">
    <property type="component" value="Unassembled WGS sequence"/>
</dbReference>
<comment type="similarity">
    <text evidence="1">Belongs to the ABC transporter superfamily.</text>
</comment>
<dbReference type="AlphaFoldDB" id="A0A0K6INQ0"/>
<accession>A0A0K6INQ0</accession>
<dbReference type="SUPFAM" id="SSF52540">
    <property type="entry name" value="P-loop containing nucleoside triphosphate hydrolases"/>
    <property type="match status" value="1"/>
</dbReference>
<dbReference type="InterPro" id="IPR052156">
    <property type="entry name" value="BCAA_Transport_ATP-bd_LivF"/>
</dbReference>
<organism evidence="7 8">
    <name type="scientific">Tepidiphilus thermophilus</name>
    <dbReference type="NCBI Taxonomy" id="876478"/>
    <lineage>
        <taxon>Bacteria</taxon>
        <taxon>Pseudomonadati</taxon>
        <taxon>Pseudomonadota</taxon>
        <taxon>Hydrogenophilia</taxon>
        <taxon>Hydrogenophilales</taxon>
        <taxon>Hydrogenophilaceae</taxon>
        <taxon>Tepidiphilus</taxon>
    </lineage>
</organism>
<keyword evidence="8" id="KW-1185">Reference proteome</keyword>